<feature type="region of interest" description="Disordered" evidence="1">
    <location>
        <begin position="1"/>
        <end position="88"/>
    </location>
</feature>
<keyword evidence="3" id="KW-1185">Reference proteome</keyword>
<keyword evidence="2" id="KW-1133">Transmembrane helix</keyword>
<protein>
    <submittedName>
        <fullName evidence="4">MARVEL domain-containing protein</fullName>
    </submittedName>
</protein>
<sequence length="464" mass="51094">MEKTITGSEVQNKSTKNEQGTTSSEQGTEWTSVADTLKRNETPQIQENNNVSKDFLPKRTQSYTDTWKKKAEEQEKNQKNQGGSIYGYTPFTKPISSNATFNPNSLPDTIYGVRPGSAIPRAQVTNNGRVPVTMINSRPGSALDNIYGSNMPRPDSRAGSEYGMPRIGSRYQSYTTLPRPEQLDGEHLNNNYNNNSYNIYGTAQQIYGTGPRGRQLNGMDNIYGLHASNMMKNATMSRPTSAMSTMMIPNGYSKAAYLNPGFSVSNIYMGQPATTTIPSKSGPLMVSSESMSYKSKGKLINNSGLSVCSSMQVVSGLCFLGIGIARIVLNAKWAFGIEVMFGFLVILSGLLGVIGLRNKNYSCSVASFILSNANTYFVIIPFLIGLIPLLPFHIRSDTFVVLIGNDEPIEVDIALTVLCIVQFFLSLTTSIFGCRSWGSTMHHVEHLRLRDVIREVYPGNINRH</sequence>
<feature type="transmembrane region" description="Helical" evidence="2">
    <location>
        <begin position="333"/>
        <end position="356"/>
    </location>
</feature>
<evidence type="ECO:0000313" key="4">
    <source>
        <dbReference type="WBParaSite" id="PTRK_0000850700.1"/>
    </source>
</evidence>
<evidence type="ECO:0000256" key="2">
    <source>
        <dbReference type="SAM" id="Phobius"/>
    </source>
</evidence>
<feature type="compositionally biased region" description="Basic and acidic residues" evidence="1">
    <location>
        <begin position="66"/>
        <end position="78"/>
    </location>
</feature>
<feature type="transmembrane region" description="Helical" evidence="2">
    <location>
        <begin position="376"/>
        <end position="394"/>
    </location>
</feature>
<keyword evidence="2" id="KW-0812">Transmembrane</keyword>
<proteinExistence type="predicted"/>
<organism evidence="3 4">
    <name type="scientific">Parastrongyloides trichosuri</name>
    <name type="common">Possum-specific nematode worm</name>
    <dbReference type="NCBI Taxonomy" id="131310"/>
    <lineage>
        <taxon>Eukaryota</taxon>
        <taxon>Metazoa</taxon>
        <taxon>Ecdysozoa</taxon>
        <taxon>Nematoda</taxon>
        <taxon>Chromadorea</taxon>
        <taxon>Rhabditida</taxon>
        <taxon>Tylenchina</taxon>
        <taxon>Panagrolaimomorpha</taxon>
        <taxon>Strongyloidoidea</taxon>
        <taxon>Strongyloididae</taxon>
        <taxon>Parastrongyloides</taxon>
    </lineage>
</organism>
<feature type="compositionally biased region" description="Polar residues" evidence="1">
    <location>
        <begin position="42"/>
        <end position="52"/>
    </location>
</feature>
<feature type="transmembrane region" description="Helical" evidence="2">
    <location>
        <begin position="304"/>
        <end position="327"/>
    </location>
</feature>
<reference evidence="4" key="1">
    <citation type="submission" date="2017-02" db="UniProtKB">
        <authorList>
            <consortium name="WormBaseParasite"/>
        </authorList>
    </citation>
    <scope>IDENTIFICATION</scope>
</reference>
<feature type="compositionally biased region" description="Polar residues" evidence="1">
    <location>
        <begin position="1"/>
        <end position="34"/>
    </location>
</feature>
<evidence type="ECO:0000313" key="3">
    <source>
        <dbReference type="Proteomes" id="UP000038045"/>
    </source>
</evidence>
<dbReference type="AlphaFoldDB" id="A0A0N4ZK75"/>
<dbReference type="WBParaSite" id="PTRK_0000850700.1">
    <property type="protein sequence ID" value="PTRK_0000850700.1"/>
    <property type="gene ID" value="PTRK_0000850700"/>
</dbReference>
<feature type="region of interest" description="Disordered" evidence="1">
    <location>
        <begin position="144"/>
        <end position="163"/>
    </location>
</feature>
<feature type="transmembrane region" description="Helical" evidence="2">
    <location>
        <begin position="414"/>
        <end position="434"/>
    </location>
</feature>
<dbReference type="Proteomes" id="UP000038045">
    <property type="component" value="Unplaced"/>
</dbReference>
<evidence type="ECO:0000256" key="1">
    <source>
        <dbReference type="SAM" id="MobiDB-lite"/>
    </source>
</evidence>
<accession>A0A0N4ZK75</accession>
<name>A0A0N4ZK75_PARTI</name>
<keyword evidence="2" id="KW-0472">Membrane</keyword>